<dbReference type="GO" id="GO:0005829">
    <property type="term" value="C:cytosol"/>
    <property type="evidence" value="ECO:0007669"/>
    <property type="project" value="TreeGrafter"/>
</dbReference>
<keyword evidence="2 6" id="KW-0489">Methyltransferase</keyword>
<dbReference type="RefSeq" id="WP_131096796.1">
    <property type="nucleotide sequence ID" value="NZ_CP036455.1"/>
</dbReference>
<evidence type="ECO:0000256" key="4">
    <source>
        <dbReference type="SAM" id="MobiDB-lite"/>
    </source>
</evidence>
<reference evidence="6 7" key="1">
    <citation type="submission" date="2019-02" db="EMBL/GenBank/DDBJ databases">
        <authorList>
            <person name="Khodamoradi S."/>
            <person name="Hahnke R.L."/>
            <person name="Kaempfer P."/>
            <person name="Schumann P."/>
            <person name="Rohde M."/>
            <person name="Steinert M."/>
            <person name="Luzhetskyy A."/>
            <person name="Wink J."/>
            <person name="Ruckert C."/>
        </authorList>
    </citation>
    <scope>NUCLEOTIDE SEQUENCE [LARGE SCALE GENOMIC DNA]</scope>
    <source>
        <strain evidence="6 7">M2</strain>
    </source>
</reference>
<dbReference type="Pfam" id="PF00588">
    <property type="entry name" value="SpoU_methylase"/>
    <property type="match status" value="1"/>
</dbReference>
<dbReference type="PANTHER" id="PTHR46429">
    <property type="entry name" value="23S RRNA (GUANOSINE-2'-O-)-METHYLTRANSFERASE RLMB"/>
    <property type="match status" value="1"/>
</dbReference>
<feature type="compositionally biased region" description="Low complexity" evidence="4">
    <location>
        <begin position="68"/>
        <end position="77"/>
    </location>
</feature>
<feature type="compositionally biased region" description="Basic residues" evidence="4">
    <location>
        <begin position="1"/>
        <end position="10"/>
    </location>
</feature>
<evidence type="ECO:0000313" key="7">
    <source>
        <dbReference type="Proteomes" id="UP000292235"/>
    </source>
</evidence>
<dbReference type="Gene3D" id="3.40.1280.10">
    <property type="match status" value="1"/>
</dbReference>
<dbReference type="SUPFAM" id="SSF55315">
    <property type="entry name" value="L30e-like"/>
    <property type="match status" value="1"/>
</dbReference>
<dbReference type="EMBL" id="CP036455">
    <property type="protein sequence ID" value="QBI52205.1"/>
    <property type="molecule type" value="Genomic_DNA"/>
</dbReference>
<protein>
    <submittedName>
        <fullName evidence="6">TrmH family tRNA/rRNA methyltransferase</fullName>
        <ecNumber evidence="6">2.1.1.-</ecNumber>
    </submittedName>
</protein>
<keyword evidence="3 6" id="KW-0808">Transferase</keyword>
<feature type="region of interest" description="Disordered" evidence="4">
    <location>
        <begin position="1"/>
        <end position="86"/>
    </location>
</feature>
<evidence type="ECO:0000313" key="6">
    <source>
        <dbReference type="EMBL" id="QBI52205.1"/>
    </source>
</evidence>
<name>A0A4P6PVV7_9ACTN</name>
<dbReference type="GO" id="GO:0032259">
    <property type="term" value="P:methylation"/>
    <property type="evidence" value="ECO:0007669"/>
    <property type="project" value="UniProtKB-KW"/>
</dbReference>
<dbReference type="GO" id="GO:0008173">
    <property type="term" value="F:RNA methyltransferase activity"/>
    <property type="evidence" value="ECO:0007669"/>
    <property type="project" value="InterPro"/>
</dbReference>
<evidence type="ECO:0000256" key="3">
    <source>
        <dbReference type="ARBA" id="ARBA00022679"/>
    </source>
</evidence>
<evidence type="ECO:0000259" key="5">
    <source>
        <dbReference type="SMART" id="SM00967"/>
    </source>
</evidence>
<evidence type="ECO:0000256" key="2">
    <source>
        <dbReference type="ARBA" id="ARBA00022603"/>
    </source>
</evidence>
<dbReference type="InterPro" id="IPR029028">
    <property type="entry name" value="Alpha/beta_knot_MTases"/>
</dbReference>
<dbReference type="OrthoDB" id="9785673at2"/>
<feature type="compositionally biased region" description="Low complexity" evidence="4">
    <location>
        <begin position="51"/>
        <end position="61"/>
    </location>
</feature>
<dbReference type="CDD" id="cd18103">
    <property type="entry name" value="SpoU-like_RlmB"/>
    <property type="match status" value="1"/>
</dbReference>
<dbReference type="SUPFAM" id="SSF75217">
    <property type="entry name" value="alpha/beta knot"/>
    <property type="match status" value="1"/>
</dbReference>
<evidence type="ECO:0000256" key="1">
    <source>
        <dbReference type="ARBA" id="ARBA00007228"/>
    </source>
</evidence>
<sequence>MPAKKSKKGPTKGSGGKGKRSLEGKKGTPAAEDRHWYADKQRRDAKKKPAKPAASAPPRAAGGDGRAKGAQPGTGTAPSGGGSDLLVGRNPVVEALRAGMPATRFFLVNSLDQDERVTEAARLAGEAGLEIREVSRSELDRRCDSQGQPGAAHQGVALQTRQYRYWDPEDMLEAASATAQETGVPPLIVALDGVTDPHNLGAVARSAAAFGAHGLLIPERRAAGVGIAAWKTSAGTLARLPVAQATNLTRTLKSYKQSGVFVAGLDGSGETELDALNVATDPLVVVTGSEGKGLSRLVRETCDEVARIPISGAESLNASVAAGVALYEVTRRRATSGH</sequence>
<organism evidence="6 7">
    <name type="scientific">Streptomonospora litoralis</name>
    <dbReference type="NCBI Taxonomy" id="2498135"/>
    <lineage>
        <taxon>Bacteria</taxon>
        <taxon>Bacillati</taxon>
        <taxon>Actinomycetota</taxon>
        <taxon>Actinomycetes</taxon>
        <taxon>Streptosporangiales</taxon>
        <taxon>Nocardiopsidaceae</taxon>
        <taxon>Streptomonospora</taxon>
    </lineage>
</organism>
<comment type="similarity">
    <text evidence="1">Belongs to the class IV-like SAM-binding methyltransferase superfamily. RNA methyltransferase TrmH family.</text>
</comment>
<dbReference type="GO" id="GO:0006396">
    <property type="term" value="P:RNA processing"/>
    <property type="evidence" value="ECO:0007669"/>
    <property type="project" value="InterPro"/>
</dbReference>
<dbReference type="InterPro" id="IPR029064">
    <property type="entry name" value="Ribosomal_eL30-like_sf"/>
</dbReference>
<accession>A0A4P6PVV7</accession>
<dbReference type="GO" id="GO:0003723">
    <property type="term" value="F:RNA binding"/>
    <property type="evidence" value="ECO:0007669"/>
    <property type="project" value="InterPro"/>
</dbReference>
<feature type="compositionally biased region" description="Basic and acidic residues" evidence="4">
    <location>
        <begin position="20"/>
        <end position="42"/>
    </location>
</feature>
<gene>
    <name evidence="6" type="ORF">EKD16_01940</name>
</gene>
<dbReference type="AlphaFoldDB" id="A0A4P6PVV7"/>
<dbReference type="InterPro" id="IPR029026">
    <property type="entry name" value="tRNA_m1G_MTases_N"/>
</dbReference>
<dbReference type="NCBIfam" id="TIGR00186">
    <property type="entry name" value="rRNA_methyl_3"/>
    <property type="match status" value="1"/>
</dbReference>
<dbReference type="Proteomes" id="UP000292235">
    <property type="component" value="Chromosome"/>
</dbReference>
<dbReference type="Gene3D" id="3.30.1330.30">
    <property type="match status" value="1"/>
</dbReference>
<dbReference type="PANTHER" id="PTHR46429:SF1">
    <property type="entry name" value="23S RRNA (GUANOSINE-2'-O-)-METHYLTRANSFERASE RLMB"/>
    <property type="match status" value="1"/>
</dbReference>
<dbReference type="EC" id="2.1.1.-" evidence="6"/>
<dbReference type="SMART" id="SM00967">
    <property type="entry name" value="SpoU_sub_bind"/>
    <property type="match status" value="1"/>
</dbReference>
<proteinExistence type="inferred from homology"/>
<dbReference type="InterPro" id="IPR001537">
    <property type="entry name" value="SpoU_MeTrfase"/>
</dbReference>
<dbReference type="InterPro" id="IPR013123">
    <property type="entry name" value="SpoU_subst-bd"/>
</dbReference>
<dbReference type="InterPro" id="IPR004441">
    <property type="entry name" value="rRNA_MeTrfase_TrmH"/>
</dbReference>
<dbReference type="Pfam" id="PF08032">
    <property type="entry name" value="SpoU_sub_bind"/>
    <property type="match status" value="1"/>
</dbReference>
<dbReference type="KEGG" id="strr:EKD16_01940"/>
<feature type="domain" description="RNA 2-O ribose methyltransferase substrate binding" evidence="5">
    <location>
        <begin position="85"/>
        <end position="166"/>
    </location>
</feature>
<keyword evidence="7" id="KW-1185">Reference proteome</keyword>